<dbReference type="Proteomes" id="UP000887565">
    <property type="component" value="Unplaced"/>
</dbReference>
<proteinExistence type="predicted"/>
<dbReference type="WBParaSite" id="nRc.2.0.1.t11115-RA">
    <property type="protein sequence ID" value="nRc.2.0.1.t11115-RA"/>
    <property type="gene ID" value="nRc.2.0.1.g11115"/>
</dbReference>
<keyword evidence="2" id="KW-1185">Reference proteome</keyword>
<name>A0A915IAB3_ROMCU</name>
<organism evidence="2 3">
    <name type="scientific">Romanomermis culicivorax</name>
    <name type="common">Nematode worm</name>
    <dbReference type="NCBI Taxonomy" id="13658"/>
    <lineage>
        <taxon>Eukaryota</taxon>
        <taxon>Metazoa</taxon>
        <taxon>Ecdysozoa</taxon>
        <taxon>Nematoda</taxon>
        <taxon>Enoplea</taxon>
        <taxon>Dorylaimia</taxon>
        <taxon>Mermithida</taxon>
        <taxon>Mermithoidea</taxon>
        <taxon>Mermithidae</taxon>
        <taxon>Romanomermis</taxon>
    </lineage>
</organism>
<evidence type="ECO:0000313" key="2">
    <source>
        <dbReference type="Proteomes" id="UP000887565"/>
    </source>
</evidence>
<sequence>MSNQELVMQLCKLKGTVEALLDIIVNAAIEDNMKVTDRSQIDRSDINHLEPRARGPGTPFADAKHTKTLTGILQQGAIKMEATGRRVPKINSGLIFFESDWWRKSFSI</sequence>
<accession>A0A915IAB3</accession>
<evidence type="ECO:0000313" key="3">
    <source>
        <dbReference type="WBParaSite" id="nRc.2.0.1.t11115-RA"/>
    </source>
</evidence>
<feature type="region of interest" description="Disordered" evidence="1">
    <location>
        <begin position="42"/>
        <end position="62"/>
    </location>
</feature>
<dbReference type="AlphaFoldDB" id="A0A915IAB3"/>
<evidence type="ECO:0000256" key="1">
    <source>
        <dbReference type="SAM" id="MobiDB-lite"/>
    </source>
</evidence>
<feature type="compositionally biased region" description="Basic and acidic residues" evidence="1">
    <location>
        <begin position="42"/>
        <end position="53"/>
    </location>
</feature>
<protein>
    <submittedName>
        <fullName evidence="3">Uncharacterized protein</fullName>
    </submittedName>
</protein>
<reference evidence="3" key="1">
    <citation type="submission" date="2022-11" db="UniProtKB">
        <authorList>
            <consortium name="WormBaseParasite"/>
        </authorList>
    </citation>
    <scope>IDENTIFICATION</scope>
</reference>